<feature type="region of interest" description="Disordered" evidence="1">
    <location>
        <begin position="1"/>
        <end position="22"/>
    </location>
</feature>
<organism evidence="2 3">
    <name type="scientific">Vespula germanica</name>
    <name type="common">German yellow jacket</name>
    <name type="synonym">Paravespula germanica</name>
    <dbReference type="NCBI Taxonomy" id="30212"/>
    <lineage>
        <taxon>Eukaryota</taxon>
        <taxon>Metazoa</taxon>
        <taxon>Ecdysozoa</taxon>
        <taxon>Arthropoda</taxon>
        <taxon>Hexapoda</taxon>
        <taxon>Insecta</taxon>
        <taxon>Pterygota</taxon>
        <taxon>Neoptera</taxon>
        <taxon>Endopterygota</taxon>
        <taxon>Hymenoptera</taxon>
        <taxon>Apocrita</taxon>
        <taxon>Aculeata</taxon>
        <taxon>Vespoidea</taxon>
        <taxon>Vespidae</taxon>
        <taxon>Vespinae</taxon>
        <taxon>Vespula</taxon>
    </lineage>
</organism>
<sequence>MRTSVPASKKQRKDYTHAPANAMSNIEDVASVAVSPKTSPDLSSRRPWHEQMQVYRLAGDRVPHATGSYATSSKLAYTTELSIHRHYQVEIIKWKNPKFPQGSENQMPLIERVSLQKLSKKEKTSPEEARCLATLGYAFMPVIFSKTTLFKDQTVKNIMLNCAPLPHSHSFVAKLNDASLALK</sequence>
<accession>A0A834JEC1</accession>
<proteinExistence type="predicted"/>
<comment type="caution">
    <text evidence="2">The sequence shown here is derived from an EMBL/GenBank/DDBJ whole genome shotgun (WGS) entry which is preliminary data.</text>
</comment>
<name>A0A834JEC1_VESGE</name>
<dbReference type="Proteomes" id="UP000617340">
    <property type="component" value="Unassembled WGS sequence"/>
</dbReference>
<gene>
    <name evidence="2" type="ORF">HZH68_013959</name>
</gene>
<evidence type="ECO:0000313" key="2">
    <source>
        <dbReference type="EMBL" id="KAF7385529.1"/>
    </source>
</evidence>
<protein>
    <submittedName>
        <fullName evidence="2">Uncharacterized protein</fullName>
    </submittedName>
</protein>
<dbReference type="AlphaFoldDB" id="A0A834JEC1"/>
<evidence type="ECO:0000313" key="3">
    <source>
        <dbReference type="Proteomes" id="UP000617340"/>
    </source>
</evidence>
<evidence type="ECO:0000256" key="1">
    <source>
        <dbReference type="SAM" id="MobiDB-lite"/>
    </source>
</evidence>
<keyword evidence="3" id="KW-1185">Reference proteome</keyword>
<dbReference type="EMBL" id="JACSDZ010000016">
    <property type="protein sequence ID" value="KAF7385529.1"/>
    <property type="molecule type" value="Genomic_DNA"/>
</dbReference>
<reference evidence="2" key="1">
    <citation type="journal article" date="2020" name="G3 (Bethesda)">
        <title>High-Quality Assemblies for Three Invasive Social Wasps from the &lt;i&gt;Vespula&lt;/i&gt; Genus.</title>
        <authorList>
            <person name="Harrop T.W.R."/>
            <person name="Guhlin J."/>
            <person name="McLaughlin G.M."/>
            <person name="Permina E."/>
            <person name="Stockwell P."/>
            <person name="Gilligan J."/>
            <person name="Le Lec M.F."/>
            <person name="Gruber M.A.M."/>
            <person name="Quinn O."/>
            <person name="Lovegrove M."/>
            <person name="Duncan E.J."/>
            <person name="Remnant E.J."/>
            <person name="Van Eeckhoven J."/>
            <person name="Graham B."/>
            <person name="Knapp R.A."/>
            <person name="Langford K.W."/>
            <person name="Kronenberg Z."/>
            <person name="Press M.O."/>
            <person name="Eacker S.M."/>
            <person name="Wilson-Rankin E.E."/>
            <person name="Purcell J."/>
            <person name="Lester P.J."/>
            <person name="Dearden P.K."/>
        </authorList>
    </citation>
    <scope>NUCLEOTIDE SEQUENCE</scope>
    <source>
        <strain evidence="2">Linc-1</strain>
    </source>
</reference>